<dbReference type="Proteomes" id="UP001156682">
    <property type="component" value="Unassembled WGS sequence"/>
</dbReference>
<gene>
    <name evidence="1" type="ORF">GCM10007878_02130</name>
</gene>
<protein>
    <submittedName>
        <fullName evidence="1">Uncharacterized protein</fullName>
    </submittedName>
</protein>
<name>A0ABQ5ZXR6_9GAMM</name>
<dbReference type="EMBL" id="BSOR01000005">
    <property type="protein sequence ID" value="GLR62778.1"/>
    <property type="molecule type" value="Genomic_DNA"/>
</dbReference>
<comment type="caution">
    <text evidence="1">The sequence shown here is derived from an EMBL/GenBank/DDBJ whole genome shotgun (WGS) entry which is preliminary data.</text>
</comment>
<accession>A0ABQ5ZXR6</accession>
<evidence type="ECO:0000313" key="1">
    <source>
        <dbReference type="EMBL" id="GLR62778.1"/>
    </source>
</evidence>
<evidence type="ECO:0000313" key="2">
    <source>
        <dbReference type="Proteomes" id="UP001156682"/>
    </source>
</evidence>
<sequence>MNGVKLSRLLGFVGSNGLLLRMDADGIKKVSAWFKLWLDPQVSILGMIMPEQ</sequence>
<proteinExistence type="predicted"/>
<reference evidence="2" key="1">
    <citation type="journal article" date="2019" name="Int. J. Syst. Evol. Microbiol.">
        <title>The Global Catalogue of Microorganisms (GCM) 10K type strain sequencing project: providing services to taxonomists for standard genome sequencing and annotation.</title>
        <authorList>
            <consortium name="The Broad Institute Genomics Platform"/>
            <consortium name="The Broad Institute Genome Sequencing Center for Infectious Disease"/>
            <person name="Wu L."/>
            <person name="Ma J."/>
        </authorList>
    </citation>
    <scope>NUCLEOTIDE SEQUENCE [LARGE SCALE GENOMIC DNA]</scope>
    <source>
        <strain evidence="2">NBRC 100033</strain>
    </source>
</reference>
<keyword evidence="2" id="KW-1185">Reference proteome</keyword>
<organism evidence="1 2">
    <name type="scientific">Marinospirillum insulare</name>
    <dbReference type="NCBI Taxonomy" id="217169"/>
    <lineage>
        <taxon>Bacteria</taxon>
        <taxon>Pseudomonadati</taxon>
        <taxon>Pseudomonadota</taxon>
        <taxon>Gammaproteobacteria</taxon>
        <taxon>Oceanospirillales</taxon>
        <taxon>Oceanospirillaceae</taxon>
        <taxon>Marinospirillum</taxon>
    </lineage>
</organism>